<dbReference type="PROSITE" id="PS50006">
    <property type="entry name" value="FHA_DOMAIN"/>
    <property type="match status" value="1"/>
</dbReference>
<dbReference type="Pfam" id="PF00498">
    <property type="entry name" value="FHA"/>
    <property type="match status" value="1"/>
</dbReference>
<dbReference type="RefSeq" id="WP_185052763.1">
    <property type="nucleotide sequence ID" value="NZ_BAABIX010000037.1"/>
</dbReference>
<dbReference type="InterPro" id="IPR000253">
    <property type="entry name" value="FHA_dom"/>
</dbReference>
<feature type="compositionally biased region" description="Pro residues" evidence="2">
    <location>
        <begin position="248"/>
        <end position="267"/>
    </location>
</feature>
<keyword evidence="1" id="KW-0597">Phosphoprotein</keyword>
<feature type="domain" description="FHA" evidence="3">
    <location>
        <begin position="441"/>
        <end position="498"/>
    </location>
</feature>
<evidence type="ECO:0000259" key="3">
    <source>
        <dbReference type="PROSITE" id="PS50006"/>
    </source>
</evidence>
<dbReference type="CDD" id="cd00060">
    <property type="entry name" value="FHA"/>
    <property type="match status" value="1"/>
</dbReference>
<evidence type="ECO:0000256" key="2">
    <source>
        <dbReference type="SAM" id="MobiDB-lite"/>
    </source>
</evidence>
<evidence type="ECO:0000313" key="5">
    <source>
        <dbReference type="Proteomes" id="UP000578449"/>
    </source>
</evidence>
<dbReference type="InterPro" id="IPR008984">
    <property type="entry name" value="SMAD_FHA_dom_sf"/>
</dbReference>
<feature type="compositionally biased region" description="Basic and acidic residues" evidence="2">
    <location>
        <begin position="234"/>
        <end position="243"/>
    </location>
</feature>
<dbReference type="EMBL" id="JACHGN010000012">
    <property type="protein sequence ID" value="MBB5135837.1"/>
    <property type="molecule type" value="Genomic_DNA"/>
</dbReference>
<accession>A0A840PFB2</accession>
<sequence>MTDQGFGVVRPLPGNGLVAHVGGLLLVCDAAEAVVSELLGAVRETAASGGDGRALARRAAQVLARAMAAAAEPASCAVAGPAAGGVAVLVSGEASATVLAASGEVALAGHDSLTWTDRLVPGPVERVELRLPGAGEAHPQVRLDDGVVVGGGAACDYTEAGAARPGAMSAGQDQMARDNMHDHMHDHVHDHMHDHMGQDHMHDHAGREHEAPAQPPMPVTGASAAMPDPQPVRDSMHGAEPERQPMMQAPPPAPVQQPQPQRQPPYPLGGAGDPMGPGPAPQPPVPMPQPPVPMPPPPQQPPAGGPAYGPPPSEPFHMPPPQAPAEPARAMAHEEGEHAGANGAPGEGNERPFESVLLLPDGGGSEPEPEAPAEHSEPESRPLVYGVDCKNDHFNDPRVPYCAVCGIALVQRTLVPYKGPRPPLGVLLLDDGMTLRLDTDYLLGRDPERAAEVSSGAARPAKVTSPDGSVSRRHLRVALDGWDVNLIDLGSVNGTQIQPPGDPNFYDIPPNEPVAIAPGTTVRIGVSRTMRYESHRNR</sequence>
<dbReference type="PRINTS" id="PR01217">
    <property type="entry name" value="PRICHEXTENSN"/>
</dbReference>
<feature type="compositionally biased region" description="Basic and acidic residues" evidence="2">
    <location>
        <begin position="194"/>
        <end position="211"/>
    </location>
</feature>
<comment type="caution">
    <text evidence="4">The sequence shown here is derived from an EMBL/GenBank/DDBJ whole genome shotgun (WGS) entry which is preliminary data.</text>
</comment>
<evidence type="ECO:0000256" key="1">
    <source>
        <dbReference type="ARBA" id="ARBA00022553"/>
    </source>
</evidence>
<dbReference type="AlphaFoldDB" id="A0A840PFB2"/>
<name>A0A840PFB2_9ACTN</name>
<proteinExistence type="predicted"/>
<keyword evidence="5" id="KW-1185">Reference proteome</keyword>
<gene>
    <name evidence="4" type="ORF">HNP84_005581</name>
</gene>
<dbReference type="SUPFAM" id="SSF49879">
    <property type="entry name" value="SMAD/FHA domain"/>
    <property type="match status" value="1"/>
</dbReference>
<feature type="compositionally biased region" description="Pro residues" evidence="2">
    <location>
        <begin position="276"/>
        <end position="324"/>
    </location>
</feature>
<evidence type="ECO:0000313" key="4">
    <source>
        <dbReference type="EMBL" id="MBB5135837.1"/>
    </source>
</evidence>
<reference evidence="4 5" key="1">
    <citation type="submission" date="2020-08" db="EMBL/GenBank/DDBJ databases">
        <title>Genomic Encyclopedia of Type Strains, Phase IV (KMG-IV): sequencing the most valuable type-strain genomes for metagenomic binning, comparative biology and taxonomic classification.</title>
        <authorList>
            <person name="Goeker M."/>
        </authorList>
    </citation>
    <scope>NUCLEOTIDE SEQUENCE [LARGE SCALE GENOMIC DNA]</scope>
    <source>
        <strain evidence="4 5">DSM 45615</strain>
    </source>
</reference>
<dbReference type="Gene3D" id="2.60.200.20">
    <property type="match status" value="1"/>
</dbReference>
<dbReference type="Proteomes" id="UP000578449">
    <property type="component" value="Unassembled WGS sequence"/>
</dbReference>
<feature type="region of interest" description="Disordered" evidence="2">
    <location>
        <begin position="194"/>
        <end position="381"/>
    </location>
</feature>
<protein>
    <recommendedName>
        <fullName evidence="3">FHA domain-containing protein</fullName>
    </recommendedName>
</protein>
<organism evidence="4 5">
    <name type="scientific">Thermocatellispora tengchongensis</name>
    <dbReference type="NCBI Taxonomy" id="1073253"/>
    <lineage>
        <taxon>Bacteria</taxon>
        <taxon>Bacillati</taxon>
        <taxon>Actinomycetota</taxon>
        <taxon>Actinomycetes</taxon>
        <taxon>Streptosporangiales</taxon>
        <taxon>Streptosporangiaceae</taxon>
        <taxon>Thermocatellispora</taxon>
    </lineage>
</organism>